<proteinExistence type="predicted"/>
<gene>
    <name evidence="2" type="ORF">GCM10009539_35470</name>
</gene>
<comment type="caution">
    <text evidence="2">The sequence shown here is derived from an EMBL/GenBank/DDBJ whole genome shotgun (WGS) entry which is preliminary data.</text>
</comment>
<dbReference type="EMBL" id="BAAAGX010000014">
    <property type="protein sequence ID" value="GAA0247062.1"/>
    <property type="molecule type" value="Genomic_DNA"/>
</dbReference>
<keyword evidence="1" id="KW-0472">Membrane</keyword>
<evidence type="ECO:0000256" key="1">
    <source>
        <dbReference type="SAM" id="Phobius"/>
    </source>
</evidence>
<feature type="transmembrane region" description="Helical" evidence="1">
    <location>
        <begin position="54"/>
        <end position="78"/>
    </location>
</feature>
<feature type="transmembrane region" description="Helical" evidence="1">
    <location>
        <begin position="117"/>
        <end position="135"/>
    </location>
</feature>
<dbReference type="RefSeq" id="WP_344649933.1">
    <property type="nucleotide sequence ID" value="NZ_BAAAGX010000014.1"/>
</dbReference>
<evidence type="ECO:0000313" key="2">
    <source>
        <dbReference type="EMBL" id="GAA0247062.1"/>
    </source>
</evidence>
<name>A0ABN0UDL9_9ACTN</name>
<reference evidence="2 3" key="1">
    <citation type="journal article" date="2019" name="Int. J. Syst. Evol. Microbiol.">
        <title>The Global Catalogue of Microorganisms (GCM) 10K type strain sequencing project: providing services to taxonomists for standard genome sequencing and annotation.</title>
        <authorList>
            <consortium name="The Broad Institute Genomics Platform"/>
            <consortium name="The Broad Institute Genome Sequencing Center for Infectious Disease"/>
            <person name="Wu L."/>
            <person name="Ma J."/>
        </authorList>
    </citation>
    <scope>NUCLEOTIDE SEQUENCE [LARGE SCALE GENOMIC DNA]</scope>
    <source>
        <strain evidence="2 3">JCM 10425</strain>
    </source>
</reference>
<organism evidence="2 3">
    <name type="scientific">Cryptosporangium japonicum</name>
    <dbReference type="NCBI Taxonomy" id="80872"/>
    <lineage>
        <taxon>Bacteria</taxon>
        <taxon>Bacillati</taxon>
        <taxon>Actinomycetota</taxon>
        <taxon>Actinomycetes</taxon>
        <taxon>Cryptosporangiales</taxon>
        <taxon>Cryptosporangiaceae</taxon>
        <taxon>Cryptosporangium</taxon>
    </lineage>
</organism>
<keyword evidence="1" id="KW-0812">Transmembrane</keyword>
<feature type="transmembrane region" description="Helical" evidence="1">
    <location>
        <begin position="188"/>
        <end position="209"/>
    </location>
</feature>
<keyword evidence="1" id="KW-1133">Transmembrane helix</keyword>
<dbReference type="InterPro" id="IPR018750">
    <property type="entry name" value="DUF2306_membrane"/>
</dbReference>
<protein>
    <submittedName>
        <fullName evidence="2">DUF2306 domain-containing protein</fullName>
    </submittedName>
</protein>
<keyword evidence="3" id="KW-1185">Reference proteome</keyword>
<accession>A0ABN0UDL9</accession>
<evidence type="ECO:0000313" key="3">
    <source>
        <dbReference type="Proteomes" id="UP001500967"/>
    </source>
</evidence>
<sequence>MSTAVQSRTARRRWWWSGWGLVALGAAATTAYFVPPYLVGGSRVPDIDRETAGYYTSLVIHAVPAGTALITGPLQFVARIRIRYPRVHRALGYVYLISIVGASAAGAYSAAVTKSGFALQVAFFVLIAAWLYTAAKAFTTIRRGDVQLHRIWMVRNYSLTFAAVTLRLYQVPLIALMNSVDWLEYREVYTVSAWLSLLGNVLVTEYFIVQRTLAPLARRRKEAPVGPSTVGVS</sequence>
<feature type="transmembrane region" description="Helical" evidence="1">
    <location>
        <begin position="90"/>
        <end position="111"/>
    </location>
</feature>
<dbReference type="Proteomes" id="UP001500967">
    <property type="component" value="Unassembled WGS sequence"/>
</dbReference>
<feature type="transmembrane region" description="Helical" evidence="1">
    <location>
        <begin position="156"/>
        <end position="176"/>
    </location>
</feature>
<feature type="transmembrane region" description="Helical" evidence="1">
    <location>
        <begin position="14"/>
        <end position="34"/>
    </location>
</feature>
<dbReference type="Pfam" id="PF10067">
    <property type="entry name" value="DUF2306"/>
    <property type="match status" value="1"/>
</dbReference>